<reference evidence="1" key="2">
    <citation type="submission" date="2020-11" db="EMBL/GenBank/DDBJ databases">
        <authorList>
            <person name="McCartney M.A."/>
            <person name="Auch B."/>
            <person name="Kono T."/>
            <person name="Mallez S."/>
            <person name="Becker A."/>
            <person name="Gohl D.M."/>
            <person name="Silverstein K.A.T."/>
            <person name="Koren S."/>
            <person name="Bechman K.B."/>
            <person name="Herman A."/>
            <person name="Abrahante J.E."/>
            <person name="Garbe J."/>
        </authorList>
    </citation>
    <scope>NUCLEOTIDE SEQUENCE</scope>
    <source>
        <strain evidence="1">Duluth1</strain>
        <tissue evidence="1">Whole animal</tissue>
    </source>
</reference>
<accession>A0A9D3Y3F1</accession>
<comment type="caution">
    <text evidence="1">The sequence shown here is derived from an EMBL/GenBank/DDBJ whole genome shotgun (WGS) entry which is preliminary data.</text>
</comment>
<evidence type="ECO:0000313" key="2">
    <source>
        <dbReference type="Proteomes" id="UP000828390"/>
    </source>
</evidence>
<sequence length="63" mass="7297">MWWTAYSQYRYMSLWKAHVVDSLQPKQVNESMKTRVVDSLQQIQVYESMEGTSGGQLAANIVK</sequence>
<name>A0A9D3Y3F1_DREPO</name>
<keyword evidence="2" id="KW-1185">Reference proteome</keyword>
<dbReference type="Proteomes" id="UP000828390">
    <property type="component" value="Unassembled WGS sequence"/>
</dbReference>
<organism evidence="1 2">
    <name type="scientific">Dreissena polymorpha</name>
    <name type="common">Zebra mussel</name>
    <name type="synonym">Mytilus polymorpha</name>
    <dbReference type="NCBI Taxonomy" id="45954"/>
    <lineage>
        <taxon>Eukaryota</taxon>
        <taxon>Metazoa</taxon>
        <taxon>Spiralia</taxon>
        <taxon>Lophotrochozoa</taxon>
        <taxon>Mollusca</taxon>
        <taxon>Bivalvia</taxon>
        <taxon>Autobranchia</taxon>
        <taxon>Heteroconchia</taxon>
        <taxon>Euheterodonta</taxon>
        <taxon>Imparidentia</taxon>
        <taxon>Neoheterodontei</taxon>
        <taxon>Myida</taxon>
        <taxon>Dreissenoidea</taxon>
        <taxon>Dreissenidae</taxon>
        <taxon>Dreissena</taxon>
    </lineage>
</organism>
<protein>
    <submittedName>
        <fullName evidence="1">Uncharacterized protein</fullName>
    </submittedName>
</protein>
<evidence type="ECO:0000313" key="1">
    <source>
        <dbReference type="EMBL" id="KAH3692446.1"/>
    </source>
</evidence>
<dbReference type="EMBL" id="JAIWYP010000022">
    <property type="protein sequence ID" value="KAH3692446.1"/>
    <property type="molecule type" value="Genomic_DNA"/>
</dbReference>
<proteinExistence type="predicted"/>
<dbReference type="AlphaFoldDB" id="A0A9D3Y3F1"/>
<gene>
    <name evidence="1" type="ORF">DPMN_194287</name>
</gene>
<reference evidence="1" key="1">
    <citation type="journal article" date="2019" name="bioRxiv">
        <title>The Genome of the Zebra Mussel, Dreissena polymorpha: A Resource for Invasive Species Research.</title>
        <authorList>
            <person name="McCartney M.A."/>
            <person name="Auch B."/>
            <person name="Kono T."/>
            <person name="Mallez S."/>
            <person name="Zhang Y."/>
            <person name="Obille A."/>
            <person name="Becker A."/>
            <person name="Abrahante J.E."/>
            <person name="Garbe J."/>
            <person name="Badalamenti J.P."/>
            <person name="Herman A."/>
            <person name="Mangelson H."/>
            <person name="Liachko I."/>
            <person name="Sullivan S."/>
            <person name="Sone E.D."/>
            <person name="Koren S."/>
            <person name="Silverstein K.A.T."/>
            <person name="Beckman K.B."/>
            <person name="Gohl D.M."/>
        </authorList>
    </citation>
    <scope>NUCLEOTIDE SEQUENCE</scope>
    <source>
        <strain evidence="1">Duluth1</strain>
        <tissue evidence="1">Whole animal</tissue>
    </source>
</reference>